<dbReference type="GO" id="GO:0003677">
    <property type="term" value="F:DNA binding"/>
    <property type="evidence" value="ECO:0007669"/>
    <property type="project" value="UniProtKB-KW"/>
</dbReference>
<dbReference type="GO" id="GO:0045892">
    <property type="term" value="P:negative regulation of DNA-templated transcription"/>
    <property type="evidence" value="ECO:0007669"/>
    <property type="project" value="UniProtKB-ARBA"/>
</dbReference>
<reference evidence="1 2" key="1">
    <citation type="submission" date="2019-03" db="EMBL/GenBank/DDBJ databases">
        <title>Genomic Encyclopedia of Type Strains, Phase IV (KMG-IV): sequencing the most valuable type-strain genomes for metagenomic binning, comparative biology and taxonomic classification.</title>
        <authorList>
            <person name="Goeker M."/>
        </authorList>
    </citation>
    <scope>NUCLEOTIDE SEQUENCE [LARGE SCALE GENOMIC DNA]</scope>
    <source>
        <strain evidence="1 2">DSM 28867</strain>
    </source>
</reference>
<dbReference type="PANTHER" id="PTHR33677:SF5">
    <property type="entry name" value="TRANSCRIPTIONAL REPRESSOR FRMR"/>
    <property type="match status" value="1"/>
</dbReference>
<dbReference type="Pfam" id="PF02583">
    <property type="entry name" value="Trns_repr_metal"/>
    <property type="match status" value="1"/>
</dbReference>
<dbReference type="AlphaFoldDB" id="A0A4R8A3V2"/>
<organism evidence="1 2">
    <name type="scientific">Breznakia blatticola</name>
    <dbReference type="NCBI Taxonomy" id="1754012"/>
    <lineage>
        <taxon>Bacteria</taxon>
        <taxon>Bacillati</taxon>
        <taxon>Bacillota</taxon>
        <taxon>Erysipelotrichia</taxon>
        <taxon>Erysipelotrichales</taxon>
        <taxon>Erysipelotrichaceae</taxon>
        <taxon>Breznakia</taxon>
    </lineage>
</organism>
<keyword evidence="2" id="KW-1185">Reference proteome</keyword>
<dbReference type="Proteomes" id="UP000294743">
    <property type="component" value="Unassembled WGS sequence"/>
</dbReference>
<comment type="caution">
    <text evidence="1">The sequence shown here is derived from an EMBL/GenBank/DDBJ whole genome shotgun (WGS) entry which is preliminary data.</text>
</comment>
<evidence type="ECO:0000313" key="1">
    <source>
        <dbReference type="EMBL" id="TDW25277.1"/>
    </source>
</evidence>
<dbReference type="Gene3D" id="1.20.58.1000">
    <property type="entry name" value="Metal-sensitive repressor, helix protomer"/>
    <property type="match status" value="1"/>
</dbReference>
<sequence>MKCDAKIVNRIKRSEGQLHGILKMLEEEKDCKDIVNQLSAVRSSVDRIIALIVVNNLKQLSDTNASENDIEEAVELLMKSR</sequence>
<protein>
    <submittedName>
        <fullName evidence="1">DNA-binding FrmR family transcriptional regulator</fullName>
    </submittedName>
</protein>
<keyword evidence="1" id="KW-0238">DNA-binding</keyword>
<dbReference type="RefSeq" id="WP_134168160.1">
    <property type="nucleotide sequence ID" value="NZ_SODD01000005.1"/>
</dbReference>
<dbReference type="PANTHER" id="PTHR33677">
    <property type="entry name" value="TRANSCRIPTIONAL REPRESSOR FRMR-RELATED"/>
    <property type="match status" value="1"/>
</dbReference>
<gene>
    <name evidence="1" type="ORF">EDD63_1056</name>
</gene>
<dbReference type="EMBL" id="SODD01000005">
    <property type="protein sequence ID" value="TDW25277.1"/>
    <property type="molecule type" value="Genomic_DNA"/>
</dbReference>
<evidence type="ECO:0000313" key="2">
    <source>
        <dbReference type="Proteomes" id="UP000294743"/>
    </source>
</evidence>
<proteinExistence type="predicted"/>
<dbReference type="GO" id="GO:0046872">
    <property type="term" value="F:metal ion binding"/>
    <property type="evidence" value="ECO:0007669"/>
    <property type="project" value="InterPro"/>
</dbReference>
<dbReference type="InterPro" id="IPR038390">
    <property type="entry name" value="Metal_Tscrpt_repr_sf"/>
</dbReference>
<name>A0A4R8A3V2_9FIRM</name>
<dbReference type="OrthoDB" id="9811244at2"/>
<dbReference type="InterPro" id="IPR003735">
    <property type="entry name" value="Metal_Tscrpt_repr"/>
</dbReference>
<dbReference type="CDD" id="cd10155">
    <property type="entry name" value="BsYrkD-like_DUF156"/>
    <property type="match status" value="1"/>
</dbReference>
<accession>A0A4R8A3V2</accession>